<evidence type="ECO:0000313" key="2">
    <source>
        <dbReference type="Proteomes" id="UP000757604"/>
    </source>
</evidence>
<protein>
    <submittedName>
        <fullName evidence="1">MmcQ/YjbR family DNA-binding protein</fullName>
    </submittedName>
</protein>
<dbReference type="SUPFAM" id="SSF142906">
    <property type="entry name" value="YjbR-like"/>
    <property type="match status" value="1"/>
</dbReference>
<dbReference type="InterPro" id="IPR058532">
    <property type="entry name" value="YjbR/MT2646/Rv2570-like"/>
</dbReference>
<organism evidence="1 2">
    <name type="scientific">Rhizobium herbae</name>
    <dbReference type="NCBI Taxonomy" id="508661"/>
    <lineage>
        <taxon>Bacteria</taxon>
        <taxon>Pseudomonadati</taxon>
        <taxon>Pseudomonadota</taxon>
        <taxon>Alphaproteobacteria</taxon>
        <taxon>Hyphomicrobiales</taxon>
        <taxon>Rhizobiaceae</taxon>
        <taxon>Rhizobium/Agrobacterium group</taxon>
        <taxon>Rhizobium</taxon>
    </lineage>
</organism>
<gene>
    <name evidence="1" type="ORF">JNB71_12675</name>
</gene>
<dbReference type="InterPro" id="IPR038056">
    <property type="entry name" value="YjbR-like_sf"/>
</dbReference>
<name>A0ABS7HAP3_9HYPH</name>
<dbReference type="RefSeq" id="WP_220372112.1">
    <property type="nucleotide sequence ID" value="NZ_JAEUAO010000002.1"/>
</dbReference>
<sequence length="119" mass="13360">MRAEDLEKRALSLPGAVESAHFGKRDFRVGKRIFMSLPEAGRAVFKFTPDQQKMLLETEPGVCAAVPGGWGEKGWTSVWFADADEDIIDHVMETAWRNVAPKTLQKIEETLQQSEQLAE</sequence>
<keyword evidence="2" id="KW-1185">Reference proteome</keyword>
<dbReference type="Gene3D" id="3.90.1150.30">
    <property type="match status" value="1"/>
</dbReference>
<keyword evidence="1" id="KW-0238">DNA-binding</keyword>
<proteinExistence type="predicted"/>
<dbReference type="EMBL" id="JAEUAO010000002">
    <property type="protein sequence ID" value="MBW9064174.1"/>
    <property type="molecule type" value="Genomic_DNA"/>
</dbReference>
<reference evidence="1 2" key="1">
    <citation type="journal article" date="2021" name="MBio">
        <title>Poor Competitiveness of Bradyrhizobium in Pigeon Pea Root Colonization in Indian Soils.</title>
        <authorList>
            <person name="Chalasani D."/>
            <person name="Basu A."/>
            <person name="Pullabhotla S.V.S.R.N."/>
            <person name="Jorrin B."/>
            <person name="Neal A.L."/>
            <person name="Poole P.S."/>
            <person name="Podile A.R."/>
            <person name="Tkacz A."/>
        </authorList>
    </citation>
    <scope>NUCLEOTIDE SEQUENCE [LARGE SCALE GENOMIC DNA]</scope>
    <source>
        <strain evidence="1 2">HU44</strain>
    </source>
</reference>
<comment type="caution">
    <text evidence="1">The sequence shown here is derived from an EMBL/GenBank/DDBJ whole genome shotgun (WGS) entry which is preliminary data.</text>
</comment>
<dbReference type="Proteomes" id="UP000757604">
    <property type="component" value="Unassembled WGS sequence"/>
</dbReference>
<evidence type="ECO:0000313" key="1">
    <source>
        <dbReference type="EMBL" id="MBW9064174.1"/>
    </source>
</evidence>
<accession>A0ABS7HAP3</accession>
<dbReference type="Pfam" id="PF04237">
    <property type="entry name" value="YjbR"/>
    <property type="match status" value="1"/>
</dbReference>
<dbReference type="GO" id="GO:0003677">
    <property type="term" value="F:DNA binding"/>
    <property type="evidence" value="ECO:0007669"/>
    <property type="project" value="UniProtKB-KW"/>
</dbReference>